<organism evidence="1 2">
    <name type="scientific">Mesobacillus stamsii</name>
    <dbReference type="NCBI Taxonomy" id="225347"/>
    <lineage>
        <taxon>Bacteria</taxon>
        <taxon>Bacillati</taxon>
        <taxon>Bacillota</taxon>
        <taxon>Bacilli</taxon>
        <taxon>Bacillales</taxon>
        <taxon>Bacillaceae</taxon>
        <taxon>Mesobacillus</taxon>
    </lineage>
</organism>
<proteinExistence type="predicted"/>
<comment type="caution">
    <text evidence="1">The sequence shown here is derived from an EMBL/GenBank/DDBJ whole genome shotgun (WGS) entry which is preliminary data.</text>
</comment>
<gene>
    <name evidence="1" type="ORF">J2S25_002429</name>
</gene>
<evidence type="ECO:0000313" key="1">
    <source>
        <dbReference type="EMBL" id="MDQ0414222.1"/>
    </source>
</evidence>
<dbReference type="Proteomes" id="UP001242313">
    <property type="component" value="Unassembled WGS sequence"/>
</dbReference>
<evidence type="ECO:0000313" key="2">
    <source>
        <dbReference type="Proteomes" id="UP001242313"/>
    </source>
</evidence>
<sequence length="133" mass="15866">MSDSDKLKLTTLECLDCGYREVFTEEQFRFTDGLRCHVCDGYVKPALTQKGEMIRNRRLNINNKNMNPPIDVSPIKRQCTHKFIHLDTKNTKEYFVTTGMTLYTRIDYFFCEKCLEEKENRKSETSRTKPEWY</sequence>
<accession>A0ABU0FY35</accession>
<keyword evidence="2" id="KW-1185">Reference proteome</keyword>
<dbReference type="RefSeq" id="WP_307192005.1">
    <property type="nucleotide sequence ID" value="NZ_JAUSUN010000013.1"/>
</dbReference>
<reference evidence="1 2" key="1">
    <citation type="submission" date="2023-07" db="EMBL/GenBank/DDBJ databases">
        <title>Genomic Encyclopedia of Type Strains, Phase IV (KMG-IV): sequencing the most valuable type-strain genomes for metagenomic binning, comparative biology and taxonomic classification.</title>
        <authorList>
            <person name="Goeker M."/>
        </authorList>
    </citation>
    <scope>NUCLEOTIDE SEQUENCE [LARGE SCALE GENOMIC DNA]</scope>
    <source>
        <strain evidence="1 2">DSM 19598</strain>
    </source>
</reference>
<name>A0ABU0FY35_9BACI</name>
<dbReference type="SUPFAM" id="SSF52467">
    <property type="entry name" value="DHS-like NAD/FAD-binding domain"/>
    <property type="match status" value="1"/>
</dbReference>
<dbReference type="EMBL" id="JAUSUN010000013">
    <property type="protein sequence ID" value="MDQ0414222.1"/>
    <property type="molecule type" value="Genomic_DNA"/>
</dbReference>
<dbReference type="InterPro" id="IPR029035">
    <property type="entry name" value="DHS-like_NAD/FAD-binding_dom"/>
</dbReference>
<protein>
    <submittedName>
        <fullName evidence="1">Uncharacterized protein</fullName>
    </submittedName>
</protein>